<organism evidence="2 3">
    <name type="scientific">Conoideocrella luteorostrata</name>
    <dbReference type="NCBI Taxonomy" id="1105319"/>
    <lineage>
        <taxon>Eukaryota</taxon>
        <taxon>Fungi</taxon>
        <taxon>Dikarya</taxon>
        <taxon>Ascomycota</taxon>
        <taxon>Pezizomycotina</taxon>
        <taxon>Sordariomycetes</taxon>
        <taxon>Hypocreomycetidae</taxon>
        <taxon>Hypocreales</taxon>
        <taxon>Clavicipitaceae</taxon>
        <taxon>Conoideocrella</taxon>
    </lineage>
</organism>
<name>A0AAJ0G0R2_9HYPO</name>
<evidence type="ECO:0000313" key="2">
    <source>
        <dbReference type="EMBL" id="KAK2608360.1"/>
    </source>
</evidence>
<accession>A0AAJ0G0R2</accession>
<gene>
    <name evidence="2" type="ORF">QQS21_003045</name>
</gene>
<dbReference type="InterPro" id="IPR002125">
    <property type="entry name" value="CMP_dCMP_dom"/>
</dbReference>
<keyword evidence="3" id="KW-1185">Reference proteome</keyword>
<comment type="caution">
    <text evidence="2">The sequence shown here is derived from an EMBL/GenBank/DDBJ whole genome shotgun (WGS) entry which is preliminary data.</text>
</comment>
<protein>
    <recommendedName>
        <fullName evidence="1">CMP/dCMP-type deaminase domain-containing protein</fullName>
    </recommendedName>
</protein>
<evidence type="ECO:0000313" key="3">
    <source>
        <dbReference type="Proteomes" id="UP001251528"/>
    </source>
</evidence>
<feature type="domain" description="CMP/dCMP-type deaminase" evidence="1">
    <location>
        <begin position="52"/>
        <end position="117"/>
    </location>
</feature>
<reference evidence="2" key="1">
    <citation type="submission" date="2023-06" db="EMBL/GenBank/DDBJ databases">
        <title>Conoideocrella luteorostrata (Hypocreales: Clavicipitaceae), a potential biocontrol fungus for elongate hemlock scale in United States Christmas tree production areas.</title>
        <authorList>
            <person name="Barrett H."/>
            <person name="Lovett B."/>
            <person name="Macias A.M."/>
            <person name="Stajich J.E."/>
            <person name="Kasson M.T."/>
        </authorList>
    </citation>
    <scope>NUCLEOTIDE SEQUENCE</scope>
    <source>
        <strain evidence="2">ARSEF 14590</strain>
    </source>
</reference>
<dbReference type="EMBL" id="JASWJB010000039">
    <property type="protein sequence ID" value="KAK2608360.1"/>
    <property type="molecule type" value="Genomic_DNA"/>
</dbReference>
<dbReference type="Pfam" id="PF00383">
    <property type="entry name" value="dCMP_cyt_deam_1"/>
    <property type="match status" value="1"/>
</dbReference>
<sequence length="203" mass="23380">MTTDTTLLLDVLLKTVKETLFPLTSTSGLESREASIFGSAILSCSRLELLTVATNEDHVSPLSHGEINCIQRFYTVNFPDSTSRPDSRECIFLSTHEPCSMCLSAIAWSGFRKVYFLFTYDETRDVFRIPEDIDIIKEVFQVKGTETDEQVKERDYYNRENKFFRSQSLKSLAESLCIEDRGTWMRQIEEVKELYTGLDKSHV</sequence>
<dbReference type="GO" id="GO:0006139">
    <property type="term" value="P:nucleobase-containing compound metabolic process"/>
    <property type="evidence" value="ECO:0007669"/>
    <property type="project" value="UniProtKB-ARBA"/>
</dbReference>
<dbReference type="SUPFAM" id="SSF53927">
    <property type="entry name" value="Cytidine deaminase-like"/>
    <property type="match status" value="1"/>
</dbReference>
<dbReference type="AlphaFoldDB" id="A0AAJ0G0R2"/>
<proteinExistence type="predicted"/>
<dbReference type="InterPro" id="IPR016193">
    <property type="entry name" value="Cytidine_deaminase-like"/>
</dbReference>
<dbReference type="Gene3D" id="3.40.140.10">
    <property type="entry name" value="Cytidine Deaminase, domain 2"/>
    <property type="match status" value="1"/>
</dbReference>
<dbReference type="Proteomes" id="UP001251528">
    <property type="component" value="Unassembled WGS sequence"/>
</dbReference>
<evidence type="ECO:0000259" key="1">
    <source>
        <dbReference type="Pfam" id="PF00383"/>
    </source>
</evidence>
<dbReference type="GO" id="GO:0003824">
    <property type="term" value="F:catalytic activity"/>
    <property type="evidence" value="ECO:0007669"/>
    <property type="project" value="InterPro"/>
</dbReference>